<organism evidence="1 2">
    <name type="scientific">Trypanosoma equiperdum</name>
    <dbReference type="NCBI Taxonomy" id="5694"/>
    <lineage>
        <taxon>Eukaryota</taxon>
        <taxon>Discoba</taxon>
        <taxon>Euglenozoa</taxon>
        <taxon>Kinetoplastea</taxon>
        <taxon>Metakinetoplastina</taxon>
        <taxon>Trypanosomatida</taxon>
        <taxon>Trypanosomatidae</taxon>
        <taxon>Trypanosoma</taxon>
    </lineage>
</organism>
<protein>
    <submittedName>
        <fullName evidence="1">Uncharacterized protein</fullName>
    </submittedName>
</protein>
<dbReference type="Proteomes" id="UP000195570">
    <property type="component" value="Unassembled WGS sequence"/>
</dbReference>
<accession>A0A1G4I4X7</accession>
<dbReference type="InterPro" id="IPR016024">
    <property type="entry name" value="ARM-type_fold"/>
</dbReference>
<sequence length="482" mass="52599">MSVLHEVVIGTDDACRDDASGNDVSGLLQSTLVPTICESGDSGPHVAEQPLLVEVEDQVKYIRELLHNGGVPIEAKDVELIRRIADQLDQIYYWAVEEGGTFSREPSVLAQCEVPNLLIACTMTRRPRLVVSALSIMRHLLRHEQAGSHIFAEAEKAAAGGDAVVQLYEGDGFYGLIAGVMGRYAGLLELQTEAIAVACEAARFDIESILESAVISHVLSALQRHGENSAVQKEGVRLFSILVDIERADAVGCTSVTGFSNHPVYDRNNSMPTPTAVIFSHIGVVVSFVLQAVDAHMSNVEVKRNAVHFLRRCASYPVNISEMLVSGAYSLLLRALPHSLLLPDVFAELVETISAFVPLLDSLQRRGLALAIRRVLLESASPFHLSFCAALIVRLLEERKEHLPTEGAMASTPINESLRLLKDTKLAYSNLITLRDDDLSTFLADVSLPQLLCHAGDKFGDEDETLRQLVGRTVRLLAPSLR</sequence>
<gene>
    <name evidence="1" type="ORF">TEOVI_000579700</name>
</gene>
<reference evidence="1" key="1">
    <citation type="submission" date="2016-09" db="EMBL/GenBank/DDBJ databases">
        <authorList>
            <person name="Hebert L."/>
            <person name="Moumen B."/>
        </authorList>
    </citation>
    <scope>NUCLEOTIDE SEQUENCE [LARGE SCALE GENOMIC DNA]</scope>
    <source>
        <strain evidence="1">OVI</strain>
    </source>
</reference>
<dbReference type="InterPro" id="IPR011989">
    <property type="entry name" value="ARM-like"/>
</dbReference>
<dbReference type="Gene3D" id="1.25.10.10">
    <property type="entry name" value="Leucine-rich Repeat Variant"/>
    <property type="match status" value="1"/>
</dbReference>
<dbReference type="RefSeq" id="XP_067078308.1">
    <property type="nucleotide sequence ID" value="XM_067222207.1"/>
</dbReference>
<dbReference type="EMBL" id="CZPT02000644">
    <property type="protein sequence ID" value="SCU66932.1"/>
    <property type="molecule type" value="Genomic_DNA"/>
</dbReference>
<dbReference type="GeneID" id="92379736"/>
<proteinExistence type="predicted"/>
<evidence type="ECO:0000313" key="2">
    <source>
        <dbReference type="Proteomes" id="UP000195570"/>
    </source>
</evidence>
<dbReference type="SUPFAM" id="SSF48371">
    <property type="entry name" value="ARM repeat"/>
    <property type="match status" value="1"/>
</dbReference>
<keyword evidence="2" id="KW-1185">Reference proteome</keyword>
<evidence type="ECO:0000313" key="1">
    <source>
        <dbReference type="EMBL" id="SCU66932.1"/>
    </source>
</evidence>
<dbReference type="AlphaFoldDB" id="A0A1G4I4X7"/>
<comment type="caution">
    <text evidence="1">The sequence shown here is derived from an EMBL/GenBank/DDBJ whole genome shotgun (WGS) entry which is preliminary data.</text>
</comment>
<name>A0A1G4I4X7_TRYEQ</name>
<dbReference type="VEuPathDB" id="TriTrypDB:TEOVI_000579700"/>